<name>A0ABW4WD19_9HYPH</name>
<dbReference type="Proteomes" id="UP001597349">
    <property type="component" value="Unassembled WGS sequence"/>
</dbReference>
<organism evidence="2 3">
    <name type="scientific">Mesorhizobium calcicola</name>
    <dbReference type="NCBI Taxonomy" id="1300310"/>
    <lineage>
        <taxon>Bacteria</taxon>
        <taxon>Pseudomonadati</taxon>
        <taxon>Pseudomonadota</taxon>
        <taxon>Alphaproteobacteria</taxon>
        <taxon>Hyphomicrobiales</taxon>
        <taxon>Phyllobacteriaceae</taxon>
        <taxon>Mesorhizobium</taxon>
    </lineage>
</organism>
<comment type="caution">
    <text evidence="2">The sequence shown here is derived from an EMBL/GenBank/DDBJ whole genome shotgun (WGS) entry which is preliminary data.</text>
</comment>
<feature type="domain" description="Transposase IS204/IS1001/IS1096/IS1165 DDE" evidence="1">
    <location>
        <begin position="3"/>
        <end position="91"/>
    </location>
</feature>
<evidence type="ECO:0000313" key="3">
    <source>
        <dbReference type="Proteomes" id="UP001597349"/>
    </source>
</evidence>
<dbReference type="Pfam" id="PF01610">
    <property type="entry name" value="DDE_Tnp_ISL3"/>
    <property type="match status" value="1"/>
</dbReference>
<evidence type="ECO:0000313" key="2">
    <source>
        <dbReference type="EMBL" id="MFD2053237.1"/>
    </source>
</evidence>
<sequence length="103" mass="11322">MHHLYETAPELAVAGELARRFAALIRGDDDAGLHLWLKDATDSELASLAAGIGRDIEAVRAAITQPWSTSPVEGQINRLKTIKRQMYGRSGYPLLRNRLLAIA</sequence>
<evidence type="ECO:0000259" key="1">
    <source>
        <dbReference type="Pfam" id="PF01610"/>
    </source>
</evidence>
<proteinExistence type="predicted"/>
<accession>A0ABW4WD19</accession>
<dbReference type="PANTHER" id="PTHR33498">
    <property type="entry name" value="TRANSPOSASE FOR INSERTION SEQUENCE ELEMENT IS1557"/>
    <property type="match status" value="1"/>
</dbReference>
<dbReference type="InterPro" id="IPR047951">
    <property type="entry name" value="Transpos_ISL3"/>
</dbReference>
<dbReference type="PANTHER" id="PTHR33498:SF1">
    <property type="entry name" value="TRANSPOSASE FOR INSERTION SEQUENCE ELEMENT IS1557"/>
    <property type="match status" value="1"/>
</dbReference>
<keyword evidence="3" id="KW-1185">Reference proteome</keyword>
<protein>
    <submittedName>
        <fullName evidence="2">Transposase</fullName>
    </submittedName>
</protein>
<gene>
    <name evidence="2" type="ORF">ACFSQT_09020</name>
</gene>
<dbReference type="InterPro" id="IPR002560">
    <property type="entry name" value="Transposase_DDE"/>
</dbReference>
<reference evidence="3" key="1">
    <citation type="journal article" date="2019" name="Int. J. Syst. Evol. Microbiol.">
        <title>The Global Catalogue of Microorganisms (GCM) 10K type strain sequencing project: providing services to taxonomists for standard genome sequencing and annotation.</title>
        <authorList>
            <consortium name="The Broad Institute Genomics Platform"/>
            <consortium name="The Broad Institute Genome Sequencing Center for Infectious Disease"/>
            <person name="Wu L."/>
            <person name="Ma J."/>
        </authorList>
    </citation>
    <scope>NUCLEOTIDE SEQUENCE [LARGE SCALE GENOMIC DNA]</scope>
    <source>
        <strain evidence="3">CGMCC 1.16226</strain>
    </source>
</reference>
<dbReference type="EMBL" id="JBHUGY010000016">
    <property type="protein sequence ID" value="MFD2053237.1"/>
    <property type="molecule type" value="Genomic_DNA"/>
</dbReference>